<dbReference type="InterPro" id="IPR043502">
    <property type="entry name" value="DNA/RNA_pol_sf"/>
</dbReference>
<name>A0AAV0AG41_PHORO</name>
<comment type="caution">
    <text evidence="3">The sequence shown here is derived from an EMBL/GenBank/DDBJ whole genome shotgun (WGS) entry which is preliminary data.</text>
</comment>
<dbReference type="SUPFAM" id="SSF56672">
    <property type="entry name" value="DNA/RNA polymerases"/>
    <property type="match status" value="1"/>
</dbReference>
<reference evidence="3" key="1">
    <citation type="submission" date="2022-06" db="EMBL/GenBank/DDBJ databases">
        <authorList>
            <person name="Andreotti S."/>
            <person name="Wyler E."/>
        </authorList>
    </citation>
    <scope>NUCLEOTIDE SEQUENCE</scope>
</reference>
<dbReference type="Pfam" id="PF00078">
    <property type="entry name" value="RVT_1"/>
    <property type="match status" value="1"/>
</dbReference>
<dbReference type="EMBL" id="CALSGD010001677">
    <property type="protein sequence ID" value="CAH7472951.1"/>
    <property type="molecule type" value="Genomic_DNA"/>
</dbReference>
<feature type="domain" description="Reverse transcriptase" evidence="2">
    <location>
        <begin position="42"/>
        <end position="146"/>
    </location>
</feature>
<evidence type="ECO:0000259" key="2">
    <source>
        <dbReference type="Pfam" id="PF00078"/>
    </source>
</evidence>
<dbReference type="AlphaFoldDB" id="A0AAV0AG41"/>
<dbReference type="GO" id="GO:0003964">
    <property type="term" value="F:RNA-directed DNA polymerase activity"/>
    <property type="evidence" value="ECO:0007669"/>
    <property type="project" value="UniProtKB-EC"/>
</dbReference>
<dbReference type="PANTHER" id="PTHR19446">
    <property type="entry name" value="REVERSE TRANSCRIPTASES"/>
    <property type="match status" value="1"/>
</dbReference>
<dbReference type="EC" id="2.7.7.49" evidence="1"/>
<dbReference type="CDD" id="cd01650">
    <property type="entry name" value="RT_nLTR_like"/>
    <property type="match status" value="1"/>
</dbReference>
<sequence>MEPRSNSHRKPSNQKKSRATWLQCRILPDIQGRTHTNTPQTKENYRPISLMNIDAKILNKILANQIQEYIREVIHLDQVGFIPGMQGWFNIRKSINVIHYINKLKMKNHMIISLDVEKAFDKIQHPFMIKTHVCCTKLKSKWIKDFNINPATLHLLEEKVGGTLEQIGIGDHFLNITPGAQTLRETINKWDLFKLRSFCKAKDTVDKTKRQPTDWKKIFTNPISDKGLISNIYKELKKLVTKTPNNPIKKWGTELKKEFSIEEIKKAERHLRKCSTSLAIREMQIKTTLRYHLTPARMAKIRNTSDDLCWRGCGESGTLLHCWWECKLIQPLWRSVWRFLRKMGISLPQDPAIPLLGIYPNDPHPCNKRHLFNYVRSSTICNIKNLEAT</sequence>
<protein>
    <recommendedName>
        <fullName evidence="1">RNA-directed DNA polymerase</fullName>
        <ecNumber evidence="1">2.7.7.49</ecNumber>
    </recommendedName>
</protein>
<keyword evidence="4" id="KW-1185">Reference proteome</keyword>
<evidence type="ECO:0000313" key="4">
    <source>
        <dbReference type="Proteomes" id="UP001152836"/>
    </source>
</evidence>
<accession>A0AAV0AG41</accession>
<dbReference type="Proteomes" id="UP001152836">
    <property type="component" value="Unassembled WGS sequence"/>
</dbReference>
<proteinExistence type="predicted"/>
<evidence type="ECO:0000256" key="1">
    <source>
        <dbReference type="ARBA" id="ARBA00012493"/>
    </source>
</evidence>
<organism evidence="3 4">
    <name type="scientific">Phodopus roborovskii</name>
    <name type="common">Roborovski's desert hamster</name>
    <name type="synonym">Cricetulus roborovskii</name>
    <dbReference type="NCBI Taxonomy" id="109678"/>
    <lineage>
        <taxon>Eukaryota</taxon>
        <taxon>Metazoa</taxon>
        <taxon>Chordata</taxon>
        <taxon>Craniata</taxon>
        <taxon>Vertebrata</taxon>
        <taxon>Euteleostomi</taxon>
        <taxon>Mammalia</taxon>
        <taxon>Eutheria</taxon>
        <taxon>Euarchontoglires</taxon>
        <taxon>Glires</taxon>
        <taxon>Rodentia</taxon>
        <taxon>Myomorpha</taxon>
        <taxon>Muroidea</taxon>
        <taxon>Cricetidae</taxon>
        <taxon>Cricetinae</taxon>
        <taxon>Phodopus</taxon>
    </lineage>
</organism>
<gene>
    <name evidence="3" type="primary">AABR07042542.1</name>
    <name evidence="3" type="ORF">PHOROB_LOCUS17758</name>
</gene>
<evidence type="ECO:0000313" key="3">
    <source>
        <dbReference type="EMBL" id="CAH7472951.1"/>
    </source>
</evidence>
<dbReference type="InterPro" id="IPR000477">
    <property type="entry name" value="RT_dom"/>
</dbReference>